<comment type="caution">
    <text evidence="4">The sequence shown here is derived from an EMBL/GenBank/DDBJ whole genome shotgun (WGS) entry which is preliminary data.</text>
</comment>
<keyword evidence="1 2" id="KW-0732">Signal</keyword>
<keyword evidence="5" id="KW-1185">Reference proteome</keyword>
<dbReference type="Pfam" id="PF13505">
    <property type="entry name" value="OMP_b-brl"/>
    <property type="match status" value="1"/>
</dbReference>
<protein>
    <submittedName>
        <fullName evidence="4">Outer membrane beta-barrel protein</fullName>
    </submittedName>
</protein>
<organism evidence="4 5">
    <name type="scientific">Psychrosphaera algicola</name>
    <dbReference type="NCBI Taxonomy" id="3023714"/>
    <lineage>
        <taxon>Bacteria</taxon>
        <taxon>Pseudomonadati</taxon>
        <taxon>Pseudomonadota</taxon>
        <taxon>Gammaproteobacteria</taxon>
        <taxon>Alteromonadales</taxon>
        <taxon>Pseudoalteromonadaceae</taxon>
        <taxon>Psychrosphaera</taxon>
    </lineage>
</organism>
<feature type="domain" description="Outer membrane protein beta-barrel" evidence="3">
    <location>
        <begin position="20"/>
        <end position="229"/>
    </location>
</feature>
<dbReference type="Gene3D" id="2.40.160.20">
    <property type="match status" value="1"/>
</dbReference>
<evidence type="ECO:0000256" key="1">
    <source>
        <dbReference type="ARBA" id="ARBA00022729"/>
    </source>
</evidence>
<dbReference type="Proteomes" id="UP001528411">
    <property type="component" value="Unassembled WGS sequence"/>
</dbReference>
<feature type="signal peptide" evidence="2">
    <location>
        <begin position="1"/>
        <end position="24"/>
    </location>
</feature>
<dbReference type="SUPFAM" id="SSF56925">
    <property type="entry name" value="OMPA-like"/>
    <property type="match status" value="1"/>
</dbReference>
<evidence type="ECO:0000313" key="5">
    <source>
        <dbReference type="Proteomes" id="UP001528411"/>
    </source>
</evidence>
<feature type="chain" id="PRO_5046156515" evidence="2">
    <location>
        <begin position="25"/>
        <end position="229"/>
    </location>
</feature>
<evidence type="ECO:0000259" key="3">
    <source>
        <dbReference type="Pfam" id="PF13505"/>
    </source>
</evidence>
<reference evidence="4 5" key="1">
    <citation type="submission" date="2023-01" db="EMBL/GenBank/DDBJ databases">
        <title>Psychrosphaera sp. nov., isolated from marine algae.</title>
        <authorList>
            <person name="Bayburt H."/>
            <person name="Choi B.J."/>
            <person name="Kim J.M."/>
            <person name="Choi D.G."/>
            <person name="Jeon C.O."/>
        </authorList>
    </citation>
    <scope>NUCLEOTIDE SEQUENCE [LARGE SCALE GENOMIC DNA]</scope>
    <source>
        <strain evidence="4 5">G1-22</strain>
    </source>
</reference>
<dbReference type="InterPro" id="IPR027385">
    <property type="entry name" value="Beta-barrel_OMP"/>
</dbReference>
<evidence type="ECO:0000313" key="4">
    <source>
        <dbReference type="EMBL" id="MDC2888265.1"/>
    </source>
</evidence>
<dbReference type="InterPro" id="IPR011250">
    <property type="entry name" value="OMP/PagP_B-barrel"/>
</dbReference>
<proteinExistence type="predicted"/>
<gene>
    <name evidence="4" type="ORF">PN838_05055</name>
</gene>
<dbReference type="EMBL" id="JAQOMS010000002">
    <property type="protein sequence ID" value="MDC2888265.1"/>
    <property type="molecule type" value="Genomic_DNA"/>
</dbReference>
<name>A0ABT5F9R4_9GAMM</name>
<accession>A0ABT5F9R4</accession>
<dbReference type="RefSeq" id="WP_272179929.1">
    <property type="nucleotide sequence ID" value="NZ_JAQOMS010000002.1"/>
</dbReference>
<evidence type="ECO:0000256" key="2">
    <source>
        <dbReference type="SAM" id="SignalP"/>
    </source>
</evidence>
<sequence>MKNTINKTLLITTISLITPCTALASDLFQDVYLGAAINSVSYAIDDDLDDINDSFNEGGFGNFNVKDSDTGFKLFAGYSITENVSVEVGYYQLGKFGLEGQFGYQEPISSEILDVSGELTSLAEITAFDIALKAQFPLSAALDIYGKAGLFNWSGEVISKSVVVAEIKAMDISESSSESSSENLDGSDSTYTLGLSYHLSGIDVFAELQKYQIDEETATSFNLGLLYNF</sequence>